<keyword evidence="2" id="KW-1277">Toxin-antitoxin system</keyword>
<organism evidence="3 4">
    <name type="scientific">Microbacterium profundi</name>
    <dbReference type="NCBI Taxonomy" id="450380"/>
    <lineage>
        <taxon>Bacteria</taxon>
        <taxon>Bacillati</taxon>
        <taxon>Actinomycetota</taxon>
        <taxon>Actinomycetes</taxon>
        <taxon>Micrococcales</taxon>
        <taxon>Microbacteriaceae</taxon>
        <taxon>Microbacterium</taxon>
    </lineage>
</organism>
<reference evidence="3 4" key="1">
    <citation type="submission" date="2024-06" db="EMBL/GenBank/DDBJ databases">
        <title>The Natural Products Discovery Center: Release of the First 8490 Sequenced Strains for Exploring Actinobacteria Biosynthetic Diversity.</title>
        <authorList>
            <person name="Kalkreuter E."/>
            <person name="Kautsar S.A."/>
            <person name="Yang D."/>
            <person name="Bader C.D."/>
            <person name="Teijaro C.N."/>
            <person name="Fluegel L."/>
            <person name="Davis C.M."/>
            <person name="Simpson J.R."/>
            <person name="Lauterbach L."/>
            <person name="Steele A.D."/>
            <person name="Gui C."/>
            <person name="Meng S."/>
            <person name="Li G."/>
            <person name="Viehrig K."/>
            <person name="Ye F."/>
            <person name="Su P."/>
            <person name="Kiefer A.F."/>
            <person name="Nichols A."/>
            <person name="Cepeda A.J."/>
            <person name="Yan W."/>
            <person name="Fan B."/>
            <person name="Jiang Y."/>
            <person name="Adhikari A."/>
            <person name="Zheng C.-J."/>
            <person name="Schuster L."/>
            <person name="Cowan T.M."/>
            <person name="Smanski M.J."/>
            <person name="Chevrette M.G."/>
            <person name="De Carvalho L.P.S."/>
            <person name="Shen B."/>
        </authorList>
    </citation>
    <scope>NUCLEOTIDE SEQUENCE [LARGE SCALE GENOMIC DNA]</scope>
    <source>
        <strain evidence="3 4">NPDC077434</strain>
    </source>
</reference>
<dbReference type="SUPFAM" id="SSF143011">
    <property type="entry name" value="RelE-like"/>
    <property type="match status" value="1"/>
</dbReference>
<name>A0ABV3LG72_9MICO</name>
<keyword evidence="4" id="KW-1185">Reference proteome</keyword>
<dbReference type="RefSeq" id="WP_206476625.1">
    <property type="nucleotide sequence ID" value="NZ_JAJVKR010000013.1"/>
</dbReference>
<comment type="similarity">
    <text evidence="1">Belongs to the RelE toxin family.</text>
</comment>
<gene>
    <name evidence="3" type="ORF">AB0301_01560</name>
</gene>
<accession>A0ABV3LG72</accession>
<protein>
    <submittedName>
        <fullName evidence="3">Type II toxin-antitoxin system RelE/ParE family toxin</fullName>
    </submittedName>
</protein>
<dbReference type="PANTHER" id="PTHR35601:SF1">
    <property type="entry name" value="TOXIN RELE"/>
    <property type="match status" value="1"/>
</dbReference>
<evidence type="ECO:0000256" key="2">
    <source>
        <dbReference type="ARBA" id="ARBA00022649"/>
    </source>
</evidence>
<sequence>MSYQITYSRAAAKAFRRIHPRDAERIKQAIEELAADPRPEGAIVLVGGDGEMRIRVGDYRVVYDLHDDELVILILRVAHRREVYR</sequence>
<dbReference type="InterPro" id="IPR035093">
    <property type="entry name" value="RelE/ParE_toxin_dom_sf"/>
</dbReference>
<dbReference type="InterPro" id="IPR007712">
    <property type="entry name" value="RelE/ParE_toxin"/>
</dbReference>
<proteinExistence type="inferred from homology"/>
<comment type="caution">
    <text evidence="3">The sequence shown here is derived from an EMBL/GenBank/DDBJ whole genome shotgun (WGS) entry which is preliminary data.</text>
</comment>
<dbReference type="EMBL" id="JBFBMH010000002">
    <property type="protein sequence ID" value="MEW1973758.1"/>
    <property type="molecule type" value="Genomic_DNA"/>
</dbReference>
<dbReference type="Pfam" id="PF05016">
    <property type="entry name" value="ParE_toxin"/>
    <property type="match status" value="1"/>
</dbReference>
<evidence type="ECO:0000313" key="3">
    <source>
        <dbReference type="EMBL" id="MEW1973758.1"/>
    </source>
</evidence>
<evidence type="ECO:0000256" key="1">
    <source>
        <dbReference type="ARBA" id="ARBA00006226"/>
    </source>
</evidence>
<dbReference type="Proteomes" id="UP001553715">
    <property type="component" value="Unassembled WGS sequence"/>
</dbReference>
<dbReference type="PANTHER" id="PTHR35601">
    <property type="entry name" value="TOXIN RELE"/>
    <property type="match status" value="1"/>
</dbReference>
<evidence type="ECO:0000313" key="4">
    <source>
        <dbReference type="Proteomes" id="UP001553715"/>
    </source>
</evidence>
<dbReference type="Gene3D" id="3.30.2310.20">
    <property type="entry name" value="RelE-like"/>
    <property type="match status" value="1"/>
</dbReference>